<gene>
    <name evidence="1" type="primary">ORF31837</name>
</gene>
<dbReference type="AlphaFoldDB" id="A0A0B6YP60"/>
<feature type="non-terminal residue" evidence="1">
    <location>
        <position position="55"/>
    </location>
</feature>
<reference evidence="1" key="1">
    <citation type="submission" date="2014-12" db="EMBL/GenBank/DDBJ databases">
        <title>Insight into the proteome of Arion vulgaris.</title>
        <authorList>
            <person name="Aradska J."/>
            <person name="Bulat T."/>
            <person name="Smidak R."/>
            <person name="Sarate P."/>
            <person name="Gangsoo J."/>
            <person name="Sialana F."/>
            <person name="Bilban M."/>
            <person name="Lubec G."/>
        </authorList>
    </citation>
    <scope>NUCLEOTIDE SEQUENCE</scope>
    <source>
        <tissue evidence="1">Skin</tissue>
    </source>
</reference>
<evidence type="ECO:0000313" key="1">
    <source>
        <dbReference type="EMBL" id="CEK58044.1"/>
    </source>
</evidence>
<sequence length="55" mass="6161">MCIISGIERLNSAHYSELSGHNFPYICLGEQNLSGNYDIDALFSDIFFGCLTLRT</sequence>
<dbReference type="EMBL" id="HACG01011179">
    <property type="protein sequence ID" value="CEK58044.1"/>
    <property type="molecule type" value="Transcribed_RNA"/>
</dbReference>
<name>A0A0B6YP60_9EUPU</name>
<proteinExistence type="predicted"/>
<accession>A0A0B6YP60</accession>
<protein>
    <submittedName>
        <fullName evidence="1">Uncharacterized protein</fullName>
    </submittedName>
</protein>
<organism evidence="1">
    <name type="scientific">Arion vulgaris</name>
    <dbReference type="NCBI Taxonomy" id="1028688"/>
    <lineage>
        <taxon>Eukaryota</taxon>
        <taxon>Metazoa</taxon>
        <taxon>Spiralia</taxon>
        <taxon>Lophotrochozoa</taxon>
        <taxon>Mollusca</taxon>
        <taxon>Gastropoda</taxon>
        <taxon>Heterobranchia</taxon>
        <taxon>Euthyneura</taxon>
        <taxon>Panpulmonata</taxon>
        <taxon>Eupulmonata</taxon>
        <taxon>Stylommatophora</taxon>
        <taxon>Helicina</taxon>
        <taxon>Arionoidea</taxon>
        <taxon>Arionidae</taxon>
        <taxon>Arion</taxon>
    </lineage>
</organism>